<gene>
    <name evidence="3" type="ORF">H3H39_13085</name>
</gene>
<proteinExistence type="predicted"/>
<evidence type="ECO:0000259" key="2">
    <source>
        <dbReference type="PROSITE" id="PS50975"/>
    </source>
</evidence>
<dbReference type="AlphaFoldDB" id="A0A7W2FA84"/>
<comment type="caution">
    <text evidence="3">The sequence shown here is derived from an EMBL/GenBank/DDBJ whole genome shotgun (WGS) entry which is preliminary data.</text>
</comment>
<evidence type="ECO:0000313" key="4">
    <source>
        <dbReference type="Proteomes" id="UP000573499"/>
    </source>
</evidence>
<keyword evidence="4" id="KW-1185">Reference proteome</keyword>
<evidence type="ECO:0000313" key="3">
    <source>
        <dbReference type="EMBL" id="MBA5687981.1"/>
    </source>
</evidence>
<feature type="domain" description="ATP-grasp" evidence="2">
    <location>
        <begin position="377"/>
        <end position="557"/>
    </location>
</feature>
<dbReference type="PROSITE" id="PS50975">
    <property type="entry name" value="ATP_GRASP"/>
    <property type="match status" value="1"/>
</dbReference>
<dbReference type="GO" id="GO:0046872">
    <property type="term" value="F:metal ion binding"/>
    <property type="evidence" value="ECO:0007669"/>
    <property type="project" value="InterPro"/>
</dbReference>
<dbReference type="SUPFAM" id="SSF56059">
    <property type="entry name" value="Glutathione synthetase ATP-binding domain-like"/>
    <property type="match status" value="1"/>
</dbReference>
<dbReference type="InterPro" id="IPR013815">
    <property type="entry name" value="ATP_grasp_subdomain_1"/>
</dbReference>
<dbReference type="InterPro" id="IPR011761">
    <property type="entry name" value="ATP-grasp"/>
</dbReference>
<sequence>MLPMPSVHAVSYDRHAGQRWRLRAHFGFAAEDALVTLATDELPNLAMMLPVCLVRQEGGFVPAAMLGLRPGENLMVDNAGRWLGKFVPAAFKSYPFLLGTSADGQRLLCIDEDAGLADDDEAGEPFFVAPGQPSPALAGILEVLRGGEQSRAVTVAVCALLDQHGLIQPWHIALPSPTGTRHITDLFRIDEAALGRLPAEALAELSRAGALAVAYCQLLSVQHVATLRELAAARAEAVVRAQMARLADRSASPAVAAPMPVVATAPKVLLVTFDWSTLVEMPYVLRQAGCEVHVLCPSFNRTLTSGFYHHWINAGESLDTLLTQLAKLAASGTYHAIIIGDDPILWKIYRENIGALLHLLPVRRAEALPVLSKVGFSEYCRDHAIASPAFIRMDNADATSEVLLSLGLPIVLKENYSNGGAGVRILHDEAAFLQFVASHDFSEPLLAQRHIAGDVVGVDALFKDGELLELVCAYDIDATLGPASKRRYFANPPELEDIFIRLGRSALLHGFVNGTLIKEATTQRYFLLEADPRPTKWVVFGRWFGHDFAAAYQRFINAGVPCEVAVRPNVGELDSKLAEVEHFPTHFVRLMQAGRRDEALLHLLDYDRNLRYLVYDPVLLAANTQEISRQLTGWQAPECRDR</sequence>
<keyword evidence="1" id="KW-0547">Nucleotide-binding</keyword>
<dbReference type="EMBL" id="JACEZU010000006">
    <property type="protein sequence ID" value="MBA5687981.1"/>
    <property type="molecule type" value="Genomic_DNA"/>
</dbReference>
<reference evidence="3 4" key="1">
    <citation type="submission" date="2020-07" db="EMBL/GenBank/DDBJ databases">
        <title>Novel species isolated from subtropical streams in China.</title>
        <authorList>
            <person name="Lu H."/>
        </authorList>
    </citation>
    <scope>NUCLEOTIDE SEQUENCE [LARGE SCALE GENOMIC DNA]</scope>
    <source>
        <strain evidence="3 4">LX47W</strain>
    </source>
</reference>
<dbReference type="Gene3D" id="3.30.470.20">
    <property type="entry name" value="ATP-grasp fold, B domain"/>
    <property type="match status" value="1"/>
</dbReference>
<dbReference type="Gene3D" id="3.30.1490.20">
    <property type="entry name" value="ATP-grasp fold, A domain"/>
    <property type="match status" value="1"/>
</dbReference>
<dbReference type="Proteomes" id="UP000573499">
    <property type="component" value="Unassembled WGS sequence"/>
</dbReference>
<protein>
    <submittedName>
        <fullName evidence="3">SapC family protein</fullName>
    </submittedName>
</protein>
<keyword evidence="1" id="KW-0067">ATP-binding</keyword>
<dbReference type="Pfam" id="PF07277">
    <property type="entry name" value="SapC"/>
    <property type="match status" value="1"/>
</dbReference>
<accession>A0A7W2FA84</accession>
<evidence type="ECO:0000256" key="1">
    <source>
        <dbReference type="PROSITE-ProRule" id="PRU00409"/>
    </source>
</evidence>
<dbReference type="GO" id="GO:0005524">
    <property type="term" value="F:ATP binding"/>
    <property type="evidence" value="ECO:0007669"/>
    <property type="project" value="UniProtKB-UniRule"/>
</dbReference>
<name>A0A7W2FA84_9BURK</name>
<organism evidence="3 4">
    <name type="scientific">Rugamonas apoptosis</name>
    <dbReference type="NCBI Taxonomy" id="2758570"/>
    <lineage>
        <taxon>Bacteria</taxon>
        <taxon>Pseudomonadati</taxon>
        <taxon>Pseudomonadota</taxon>
        <taxon>Betaproteobacteria</taxon>
        <taxon>Burkholderiales</taxon>
        <taxon>Oxalobacteraceae</taxon>
        <taxon>Telluria group</taxon>
        <taxon>Rugamonas</taxon>
    </lineage>
</organism>
<dbReference type="InterPro" id="IPR010836">
    <property type="entry name" value="SapC"/>
</dbReference>